<keyword evidence="2" id="KW-0732">Signal</keyword>
<dbReference type="Proteomes" id="UP000789595">
    <property type="component" value="Unassembled WGS sequence"/>
</dbReference>
<dbReference type="Pfam" id="PF00450">
    <property type="entry name" value="Peptidase_S10"/>
    <property type="match status" value="1"/>
</dbReference>
<evidence type="ECO:0000313" key="3">
    <source>
        <dbReference type="EMBL" id="CAE0702599.1"/>
    </source>
</evidence>
<dbReference type="OrthoDB" id="443318at2759"/>
<keyword evidence="2" id="KW-0378">Hydrolase</keyword>
<gene>
    <name evidence="3" type="ORF">PCAL00307_LOCUS18044</name>
    <name evidence="4" type="ORF">PECAL_1P03220</name>
</gene>
<evidence type="ECO:0000256" key="2">
    <source>
        <dbReference type="RuleBase" id="RU361156"/>
    </source>
</evidence>
<name>A0A7S4EBU0_9STRA</name>
<reference evidence="3" key="1">
    <citation type="submission" date="2021-01" db="EMBL/GenBank/DDBJ databases">
        <authorList>
            <person name="Corre E."/>
            <person name="Pelletier E."/>
            <person name="Niang G."/>
            <person name="Scheremetjew M."/>
            <person name="Finn R."/>
            <person name="Kale V."/>
            <person name="Holt S."/>
            <person name="Cochrane G."/>
            <person name="Meng A."/>
            <person name="Brown T."/>
            <person name="Cohen L."/>
        </authorList>
    </citation>
    <scope>NUCLEOTIDE SEQUENCE</scope>
    <source>
        <strain evidence="3">CCMP1756</strain>
    </source>
</reference>
<dbReference type="InterPro" id="IPR001563">
    <property type="entry name" value="Peptidase_S10"/>
</dbReference>
<dbReference type="PANTHER" id="PTHR11802">
    <property type="entry name" value="SERINE PROTEASE FAMILY S10 SERINE CARBOXYPEPTIDASE"/>
    <property type="match status" value="1"/>
</dbReference>
<evidence type="ECO:0000313" key="4">
    <source>
        <dbReference type="EMBL" id="CAH0363976.1"/>
    </source>
</evidence>
<dbReference type="GO" id="GO:0006508">
    <property type="term" value="P:proteolysis"/>
    <property type="evidence" value="ECO:0007669"/>
    <property type="project" value="UniProtKB-KW"/>
</dbReference>
<keyword evidence="5" id="KW-1185">Reference proteome</keyword>
<dbReference type="AlphaFoldDB" id="A0A7S4EBU0"/>
<dbReference type="InterPro" id="IPR029058">
    <property type="entry name" value="AB_hydrolase_fold"/>
</dbReference>
<keyword evidence="2" id="KW-0645">Protease</keyword>
<organism evidence="3">
    <name type="scientific">Pelagomonas calceolata</name>
    <dbReference type="NCBI Taxonomy" id="35677"/>
    <lineage>
        <taxon>Eukaryota</taxon>
        <taxon>Sar</taxon>
        <taxon>Stramenopiles</taxon>
        <taxon>Ochrophyta</taxon>
        <taxon>Pelagophyceae</taxon>
        <taxon>Pelagomonadales</taxon>
        <taxon>Pelagomonadaceae</taxon>
        <taxon>Pelagomonas</taxon>
    </lineage>
</organism>
<dbReference type="PANTHER" id="PTHR11802:SF201">
    <property type="entry name" value="CARBOXYPEPTIDASE"/>
    <property type="match status" value="1"/>
</dbReference>
<comment type="similarity">
    <text evidence="1 2">Belongs to the peptidase S10 family.</text>
</comment>
<accession>A0A7S4EBU0</accession>
<proteinExistence type="inferred from homology"/>
<dbReference type="Gene3D" id="3.40.50.1820">
    <property type="entry name" value="alpha/beta hydrolase"/>
    <property type="match status" value="1"/>
</dbReference>
<protein>
    <recommendedName>
        <fullName evidence="2">Carboxypeptidase</fullName>
        <ecNumber evidence="2">3.4.16.-</ecNumber>
    </recommendedName>
</protein>
<evidence type="ECO:0000313" key="5">
    <source>
        <dbReference type="Proteomes" id="UP000789595"/>
    </source>
</evidence>
<dbReference type="PROSITE" id="PS00131">
    <property type="entry name" value="CARBOXYPEPT_SER_SER"/>
    <property type="match status" value="1"/>
</dbReference>
<sequence length="485" mass="53148">MLSALHCALTAVLLATTNTGLAAAARVAARDTPAYEKDEVKALPGWDHALPSRHFSGYLQASPTKRLHYYLVQSEGDWNKDPVVLWFNGGPGCSSLDGFLYEHGPFRVQYDGKEASLARFDYAWSKLATMVYIEAPCGVGFSYSTAKNTKRDYNATDDTAALDNLAAVESLFDKFPKLRSRDLYITGESYAGIYVPTLAEAIVAKGAAYTGAKLKGIAVGNGCSGSEIGICAFGRSTQGSFYTTKFLLSSGFAPETLKDDLRAACAADFSTWAQGGPVSDGCSSKVDELGALTKDLDTYCVYCDCPEKPNPIDDDDYATRGQMQLATPTIGTTACVNTYEASAYLNRADVRKALHVEAAGVKNWMVCGSAEGWQYTSTRPNLPRDTYPKLKHLDVLIYNGDWDACVPYTDNEAWTLSMGYPITKPWHPWEYKDGPYQQIGGYAIEFDVPGRFVFTTVRGGRHEVPETAPDRAFEMLKRFLNGEKF</sequence>
<dbReference type="SUPFAM" id="SSF53474">
    <property type="entry name" value="alpha/beta-Hydrolases"/>
    <property type="match status" value="1"/>
</dbReference>
<dbReference type="EC" id="3.4.16.-" evidence="2"/>
<keyword evidence="2" id="KW-0121">Carboxypeptidase</keyword>
<dbReference type="GO" id="GO:0004185">
    <property type="term" value="F:serine-type carboxypeptidase activity"/>
    <property type="evidence" value="ECO:0007669"/>
    <property type="project" value="UniProtKB-UniRule"/>
</dbReference>
<dbReference type="EMBL" id="CAKKNE010000001">
    <property type="protein sequence ID" value="CAH0363976.1"/>
    <property type="molecule type" value="Genomic_DNA"/>
</dbReference>
<dbReference type="InterPro" id="IPR018202">
    <property type="entry name" value="Ser_caboxypep_ser_AS"/>
</dbReference>
<feature type="chain" id="PRO_5035952843" description="Carboxypeptidase" evidence="2">
    <location>
        <begin position="25"/>
        <end position="485"/>
    </location>
</feature>
<feature type="signal peptide" evidence="2">
    <location>
        <begin position="1"/>
        <end position="24"/>
    </location>
</feature>
<evidence type="ECO:0000256" key="1">
    <source>
        <dbReference type="ARBA" id="ARBA00009431"/>
    </source>
</evidence>
<dbReference type="EMBL" id="HBIW01020935">
    <property type="protein sequence ID" value="CAE0702599.1"/>
    <property type="molecule type" value="Transcribed_RNA"/>
</dbReference>
<dbReference type="PRINTS" id="PR00724">
    <property type="entry name" value="CRBOXYPTASEC"/>
</dbReference>
<reference evidence="4" key="2">
    <citation type="submission" date="2021-11" db="EMBL/GenBank/DDBJ databases">
        <authorList>
            <consortium name="Genoscope - CEA"/>
            <person name="William W."/>
        </authorList>
    </citation>
    <scope>NUCLEOTIDE SEQUENCE</scope>
</reference>